<keyword evidence="7" id="KW-1185">Reference proteome</keyword>
<comment type="cofactor">
    <cofactor evidence="3">
        <name>Mg(2+)</name>
        <dbReference type="ChEBI" id="CHEBI:18420"/>
    </cofactor>
</comment>
<dbReference type="STRING" id="261654.GA0070611_5262"/>
<feature type="binding site" evidence="2">
    <location>
        <position position="161"/>
    </location>
    <ligand>
        <name>CoA</name>
        <dbReference type="ChEBI" id="CHEBI:57287"/>
    </ligand>
</feature>
<dbReference type="Pfam" id="PF01648">
    <property type="entry name" value="ACPS"/>
    <property type="match status" value="1"/>
</dbReference>
<feature type="binding site" evidence="2">
    <location>
        <position position="39"/>
    </location>
    <ligand>
        <name>CoA</name>
        <dbReference type="ChEBI" id="CHEBI:57287"/>
    </ligand>
</feature>
<feature type="domain" description="4'-phosphopantetheinyl transferase" evidence="4">
    <location>
        <begin position="101"/>
        <end position="178"/>
    </location>
</feature>
<keyword evidence="3" id="KW-0479">Metal-binding</keyword>
<dbReference type="GO" id="GO:0009239">
    <property type="term" value="P:enterobactin biosynthetic process"/>
    <property type="evidence" value="ECO:0007669"/>
    <property type="project" value="InterPro"/>
</dbReference>
<dbReference type="GO" id="GO:0008897">
    <property type="term" value="F:holo-[acyl-carrier-protein] synthase activity"/>
    <property type="evidence" value="ECO:0007669"/>
    <property type="project" value="InterPro"/>
</dbReference>
<dbReference type="AlphaFoldDB" id="A0A1A9A679"/>
<feature type="binding site" evidence="2">
    <location>
        <position position="151"/>
    </location>
    <ligand>
        <name>CoA</name>
        <dbReference type="ChEBI" id="CHEBI:57287"/>
    </ligand>
</feature>
<organism evidence="6 7">
    <name type="scientific">Micromonospora auratinigra</name>
    <dbReference type="NCBI Taxonomy" id="261654"/>
    <lineage>
        <taxon>Bacteria</taxon>
        <taxon>Bacillati</taxon>
        <taxon>Actinomycetota</taxon>
        <taxon>Actinomycetes</taxon>
        <taxon>Micromonosporales</taxon>
        <taxon>Micromonosporaceae</taxon>
        <taxon>Micromonospora</taxon>
    </lineage>
</organism>
<evidence type="ECO:0000256" key="3">
    <source>
        <dbReference type="PIRSR" id="PIRSR603542-2"/>
    </source>
</evidence>
<protein>
    <submittedName>
        <fullName evidence="6">4'-phosphopantetheinyl transferase EntD (Siderophore biosynthesis)</fullName>
    </submittedName>
</protein>
<dbReference type="PANTHER" id="PTHR38096">
    <property type="entry name" value="ENTEROBACTIN SYNTHASE COMPONENT D"/>
    <property type="match status" value="1"/>
</dbReference>
<dbReference type="InterPro" id="IPR037143">
    <property type="entry name" value="4-PPantetheinyl_Trfase_dom_sf"/>
</dbReference>
<feature type="binding site" evidence="3">
    <location>
        <position position="107"/>
    </location>
    <ligand>
        <name>Mg(2+)</name>
        <dbReference type="ChEBI" id="CHEBI:18420"/>
    </ligand>
</feature>
<dbReference type="Proteomes" id="UP000199385">
    <property type="component" value="Chromosome I"/>
</dbReference>
<keyword evidence="1 6" id="KW-0808">Transferase</keyword>
<dbReference type="PRINTS" id="PR01399">
    <property type="entry name" value="ENTSNTHTASED"/>
</dbReference>
<evidence type="ECO:0000313" key="6">
    <source>
        <dbReference type="EMBL" id="SBT51628.1"/>
    </source>
</evidence>
<feature type="binding site" evidence="2">
    <location>
        <position position="147"/>
    </location>
    <ligand>
        <name>CoA</name>
        <dbReference type="ChEBI" id="CHEBI:57287"/>
    </ligand>
</feature>
<name>A0A1A9A679_9ACTN</name>
<dbReference type="PATRIC" id="fig|261654.4.peg.5331"/>
<feature type="binding site" evidence="3">
    <location>
        <position position="105"/>
    </location>
    <ligand>
        <name>Mg(2+)</name>
        <dbReference type="ChEBI" id="CHEBI:18420"/>
    </ligand>
</feature>
<accession>A0A1A9A679</accession>
<feature type="binding site" evidence="2">
    <location>
        <position position="47"/>
    </location>
    <ligand>
        <name>CoA</name>
        <dbReference type="ChEBI" id="CHEBI:57287"/>
    </ligand>
</feature>
<dbReference type="EMBL" id="LT594323">
    <property type="protein sequence ID" value="SBT51628.1"/>
    <property type="molecule type" value="Genomic_DNA"/>
</dbReference>
<evidence type="ECO:0000313" key="7">
    <source>
        <dbReference type="Proteomes" id="UP000199385"/>
    </source>
</evidence>
<dbReference type="GO" id="GO:0009366">
    <property type="term" value="C:enterobactin synthetase complex"/>
    <property type="evidence" value="ECO:0007669"/>
    <property type="project" value="InterPro"/>
</dbReference>
<dbReference type="OrthoDB" id="8210607at2"/>
<feature type="domain" description="4'-phosphopantetheinyl transferase N-terminal" evidence="5">
    <location>
        <begin position="33"/>
        <end position="94"/>
    </location>
</feature>
<dbReference type="SUPFAM" id="SSF56214">
    <property type="entry name" value="4'-phosphopantetheinyl transferase"/>
    <property type="match status" value="1"/>
</dbReference>
<dbReference type="GO" id="GO:0005886">
    <property type="term" value="C:plasma membrane"/>
    <property type="evidence" value="ECO:0007669"/>
    <property type="project" value="TreeGrafter"/>
</dbReference>
<keyword evidence="3" id="KW-0460">Magnesium</keyword>
<dbReference type="InterPro" id="IPR008278">
    <property type="entry name" value="4-PPantetheinyl_Trfase_dom"/>
</dbReference>
<evidence type="ECO:0000259" key="5">
    <source>
        <dbReference type="Pfam" id="PF17837"/>
    </source>
</evidence>
<gene>
    <name evidence="6" type="ORF">GA0070611_5262</name>
</gene>
<evidence type="ECO:0000259" key="4">
    <source>
        <dbReference type="Pfam" id="PF01648"/>
    </source>
</evidence>
<dbReference type="InterPro" id="IPR003542">
    <property type="entry name" value="Enbac_synth_compD-like"/>
</dbReference>
<dbReference type="Pfam" id="PF17837">
    <property type="entry name" value="4PPT_N"/>
    <property type="match status" value="1"/>
</dbReference>
<dbReference type="PANTHER" id="PTHR38096:SF1">
    <property type="entry name" value="ENTEROBACTIN SYNTHASE COMPONENT D"/>
    <property type="match status" value="1"/>
</dbReference>
<feature type="binding site" evidence="2">
    <location>
        <position position="105"/>
    </location>
    <ligand>
        <name>CoA</name>
        <dbReference type="ChEBI" id="CHEBI:57287"/>
    </ligand>
</feature>
<dbReference type="GO" id="GO:0000287">
    <property type="term" value="F:magnesium ion binding"/>
    <property type="evidence" value="ECO:0007669"/>
    <property type="project" value="InterPro"/>
</dbReference>
<dbReference type="InterPro" id="IPR041354">
    <property type="entry name" value="4PPT_N"/>
</dbReference>
<feature type="binding site" evidence="2">
    <location>
        <begin position="83"/>
        <end position="84"/>
    </location>
    <ligand>
        <name>CoA</name>
        <dbReference type="ChEBI" id="CHEBI:57287"/>
    </ligand>
</feature>
<sequence length="218" mass="23220">MRDLLPPAVAVAVAGPDDWSAELLPAELACLGERAVAGRRRDFTAGRSCARRALTELGLPAVAVPSAPDRSPVWPAGVVGTITHTRGYCAAAVARAAELRSVGMDAERHRELTPGVRRKVCLPEEEAELARLPAGIPWPTVLFSVKETVYKVWWPVVGTWLDFPDARVTLDPDAGTFTARIARARLDAAPVTDRPASITGRFAVDADLVRSAAVLVAG</sequence>
<evidence type="ECO:0000256" key="2">
    <source>
        <dbReference type="PIRSR" id="PIRSR603542-1"/>
    </source>
</evidence>
<proteinExistence type="predicted"/>
<dbReference type="RefSeq" id="WP_091669782.1">
    <property type="nucleotide sequence ID" value="NZ_LT594323.1"/>
</dbReference>
<feature type="binding site" evidence="3">
    <location>
        <position position="106"/>
    </location>
    <ligand>
        <name>Mg(2+)</name>
        <dbReference type="ChEBI" id="CHEBI:18420"/>
    </ligand>
</feature>
<reference evidence="7" key="1">
    <citation type="submission" date="2016-06" db="EMBL/GenBank/DDBJ databases">
        <authorList>
            <person name="Varghese N."/>
            <person name="Submissions Spin"/>
        </authorList>
    </citation>
    <scope>NUCLEOTIDE SEQUENCE [LARGE SCALE GENOMIC DNA]</scope>
    <source>
        <strain evidence="7">DSM 44815</strain>
    </source>
</reference>
<evidence type="ECO:0000256" key="1">
    <source>
        <dbReference type="ARBA" id="ARBA00022679"/>
    </source>
</evidence>